<dbReference type="AlphaFoldDB" id="A0A9X3IKM5"/>
<evidence type="ECO:0000313" key="2">
    <source>
        <dbReference type="Proteomes" id="UP001144805"/>
    </source>
</evidence>
<gene>
    <name evidence="1" type="ORF">OSH07_10535</name>
</gene>
<evidence type="ECO:0000313" key="1">
    <source>
        <dbReference type="EMBL" id="MCX5569628.1"/>
    </source>
</evidence>
<sequence length="84" mass="9574">MTDAEIDARIEVLDRAIAELLARIPPIDRESVFDRLRCEFDGHDRAAEAVERLVEDASETSGHPIDVAIRQLRRRHEAARRLTA</sequence>
<proteinExistence type="predicted"/>
<dbReference type="EMBL" id="JAPKNK010000003">
    <property type="protein sequence ID" value="MCX5569628.1"/>
    <property type="molecule type" value="Genomic_DNA"/>
</dbReference>
<organism evidence="1 2">
    <name type="scientific">Kaistia nematophila</name>
    <dbReference type="NCBI Taxonomy" id="2994654"/>
    <lineage>
        <taxon>Bacteria</taxon>
        <taxon>Pseudomonadati</taxon>
        <taxon>Pseudomonadota</taxon>
        <taxon>Alphaproteobacteria</taxon>
        <taxon>Hyphomicrobiales</taxon>
        <taxon>Kaistiaceae</taxon>
        <taxon>Kaistia</taxon>
    </lineage>
</organism>
<accession>A0A9X3IKM5</accession>
<reference evidence="1" key="1">
    <citation type="submission" date="2022-11" db="EMBL/GenBank/DDBJ databases">
        <title>Biodiversity and phylogenetic relationships of bacteria.</title>
        <authorList>
            <person name="Machado R.A.R."/>
            <person name="Bhat A."/>
            <person name="Loulou A."/>
            <person name="Kallel S."/>
        </authorList>
    </citation>
    <scope>NUCLEOTIDE SEQUENCE</scope>
    <source>
        <strain evidence="1">K-TC2</strain>
    </source>
</reference>
<comment type="caution">
    <text evidence="1">The sequence shown here is derived from an EMBL/GenBank/DDBJ whole genome shotgun (WGS) entry which is preliminary data.</text>
</comment>
<protein>
    <submittedName>
        <fullName evidence="1">Uncharacterized protein</fullName>
    </submittedName>
</protein>
<dbReference type="RefSeq" id="WP_266338588.1">
    <property type="nucleotide sequence ID" value="NZ_JAPKNK010000003.1"/>
</dbReference>
<name>A0A9X3IKM5_9HYPH</name>
<dbReference type="Proteomes" id="UP001144805">
    <property type="component" value="Unassembled WGS sequence"/>
</dbReference>
<keyword evidence="2" id="KW-1185">Reference proteome</keyword>